<dbReference type="EMBL" id="JADEXQ010000069">
    <property type="protein sequence ID" value="MBE9031588.1"/>
    <property type="molecule type" value="Genomic_DNA"/>
</dbReference>
<dbReference type="InterPro" id="IPR038296">
    <property type="entry name" value="ParD_sf"/>
</dbReference>
<sequence>MKILLDSEQTAFIESQLQSGQFSSAEDVVAKALNLMAQQQAEYPDQEWLTATAEKIQVGLADIQRGDIVDGETFMAELQHKLDQKRSQSA</sequence>
<dbReference type="Gene3D" id="6.10.10.120">
    <property type="entry name" value="Antitoxin ParD1-like"/>
    <property type="match status" value="1"/>
</dbReference>
<organism evidence="1 2">
    <name type="scientific">Romeriopsis navalis LEGE 11480</name>
    <dbReference type="NCBI Taxonomy" id="2777977"/>
    <lineage>
        <taxon>Bacteria</taxon>
        <taxon>Bacillati</taxon>
        <taxon>Cyanobacteriota</taxon>
        <taxon>Cyanophyceae</taxon>
        <taxon>Leptolyngbyales</taxon>
        <taxon>Leptolyngbyaceae</taxon>
        <taxon>Romeriopsis</taxon>
        <taxon>Romeriopsis navalis</taxon>
    </lineage>
</organism>
<reference evidence="1" key="1">
    <citation type="submission" date="2020-10" db="EMBL/GenBank/DDBJ databases">
        <authorList>
            <person name="Castelo-Branco R."/>
            <person name="Eusebio N."/>
            <person name="Adriana R."/>
            <person name="Vieira A."/>
            <person name="Brugerolle De Fraissinette N."/>
            <person name="Rezende De Castro R."/>
            <person name="Schneider M.P."/>
            <person name="Vasconcelos V."/>
            <person name="Leao P.N."/>
        </authorList>
    </citation>
    <scope>NUCLEOTIDE SEQUENCE</scope>
    <source>
        <strain evidence="1">LEGE 11480</strain>
    </source>
</reference>
<proteinExistence type="predicted"/>
<evidence type="ECO:0000313" key="2">
    <source>
        <dbReference type="Proteomes" id="UP000625316"/>
    </source>
</evidence>
<dbReference type="Proteomes" id="UP000625316">
    <property type="component" value="Unassembled WGS sequence"/>
</dbReference>
<name>A0A928VN00_9CYAN</name>
<comment type="caution">
    <text evidence="1">The sequence shown here is derived from an EMBL/GenBank/DDBJ whole genome shotgun (WGS) entry which is preliminary data.</text>
</comment>
<dbReference type="Pfam" id="PF03693">
    <property type="entry name" value="ParD_antitoxin"/>
    <property type="match status" value="1"/>
</dbReference>
<keyword evidence="2" id="KW-1185">Reference proteome</keyword>
<dbReference type="InterPro" id="IPR022789">
    <property type="entry name" value="ParD"/>
</dbReference>
<dbReference type="RefSeq" id="WP_264326416.1">
    <property type="nucleotide sequence ID" value="NZ_JADEXQ010000069.1"/>
</dbReference>
<protein>
    <submittedName>
        <fullName evidence="1">Type II toxin-antitoxin system ParD family antitoxin</fullName>
    </submittedName>
</protein>
<evidence type="ECO:0000313" key="1">
    <source>
        <dbReference type="EMBL" id="MBE9031588.1"/>
    </source>
</evidence>
<accession>A0A928VN00</accession>
<gene>
    <name evidence="1" type="ORF">IQ266_17790</name>
</gene>
<dbReference type="AlphaFoldDB" id="A0A928VN00"/>